<accession>A0A183M5X0</accession>
<keyword evidence="2" id="KW-1185">Reference proteome</keyword>
<proteinExistence type="predicted"/>
<organism evidence="1 2">
    <name type="scientific">Schistosoma margrebowiei</name>
    <dbReference type="NCBI Taxonomy" id="48269"/>
    <lineage>
        <taxon>Eukaryota</taxon>
        <taxon>Metazoa</taxon>
        <taxon>Spiralia</taxon>
        <taxon>Lophotrochozoa</taxon>
        <taxon>Platyhelminthes</taxon>
        <taxon>Trematoda</taxon>
        <taxon>Digenea</taxon>
        <taxon>Strigeidida</taxon>
        <taxon>Schistosomatoidea</taxon>
        <taxon>Schistosomatidae</taxon>
        <taxon>Schistosoma</taxon>
    </lineage>
</organism>
<evidence type="ECO:0000313" key="1">
    <source>
        <dbReference type="EMBL" id="VDO95353.1"/>
    </source>
</evidence>
<sequence length="393" mass="44790">VIQTTLSTITTTTTTATTTTTTATAILNSSITQSSNLQHLDILSRYSRIYVLIEKFSPIINHLDRYISPLWLPIGIISCILCIIIYANPQWRKTLRQDSIIRINPYGYSSLSIYLLILSILHFIQCILVIIIDLDKSWDTGLLALNNLICPLIHCIWTGNHLAIILITITLGIETIVLLQRITSFSSNLILRWIIADGNHHKSIRISIGIILLSGLYGLIEIVYWRIQYYNVEYELKHSINPLSSSLPSSLSSLEPLARCEIAGGLQYWFNLKSIHRYDIYKEIDITKNSKQLATSYYDYQWITGIIIDCTLALINICIGLTIIHNYFINNIIIHPRYAKSDAIIKRRNQIEVLHIAIINIIQGLFRLPNALFTILDPLIRPSDMNLTDSEVN</sequence>
<evidence type="ECO:0000313" key="2">
    <source>
        <dbReference type="Proteomes" id="UP000277204"/>
    </source>
</evidence>
<dbReference type="AlphaFoldDB" id="A0A183M5X0"/>
<protein>
    <submittedName>
        <fullName evidence="1">Uncharacterized protein</fullName>
    </submittedName>
</protein>
<feature type="non-terminal residue" evidence="1">
    <location>
        <position position="1"/>
    </location>
</feature>
<reference evidence="1 2" key="1">
    <citation type="submission" date="2018-11" db="EMBL/GenBank/DDBJ databases">
        <authorList>
            <consortium name="Pathogen Informatics"/>
        </authorList>
    </citation>
    <scope>NUCLEOTIDE SEQUENCE [LARGE SCALE GENOMIC DNA]</scope>
    <source>
        <strain evidence="1 2">Zambia</strain>
    </source>
</reference>
<dbReference type="Proteomes" id="UP000277204">
    <property type="component" value="Unassembled WGS sequence"/>
</dbReference>
<name>A0A183M5X0_9TREM</name>
<gene>
    <name evidence="1" type="ORF">SMRZ_LOCUS11445</name>
</gene>
<dbReference type="EMBL" id="UZAI01006427">
    <property type="protein sequence ID" value="VDO95353.1"/>
    <property type="molecule type" value="Genomic_DNA"/>
</dbReference>